<proteinExistence type="predicted"/>
<dbReference type="EMBL" id="FOLS01000011">
    <property type="protein sequence ID" value="SFC85000.1"/>
    <property type="molecule type" value="Genomic_DNA"/>
</dbReference>
<dbReference type="Proteomes" id="UP000183385">
    <property type="component" value="Unassembled WGS sequence"/>
</dbReference>
<sequence>MQRFVNNFFAQLTGELAAAGTVLPISSAAAAQLPMGEGDYYLLTLVGTLDASQQTTVEVVKATPGAGGAINIERAQEGLAAVDWAAGAWVFCSITAGALGGLVGAVAEQAELIGQQQAAIEDLQARVSALEAGGAPDGVLIDGNGNYLVNDQGNYLSGV</sequence>
<evidence type="ECO:0000313" key="3">
    <source>
        <dbReference type="Proteomes" id="UP000183385"/>
    </source>
</evidence>
<dbReference type="AlphaFoldDB" id="A0AAQ1HN81"/>
<feature type="coiled-coil region" evidence="1">
    <location>
        <begin position="106"/>
        <end position="133"/>
    </location>
</feature>
<accession>A0AAQ1HN81</accession>
<keyword evidence="1" id="KW-0175">Coiled coil</keyword>
<reference evidence="2 3" key="1">
    <citation type="submission" date="2016-10" db="EMBL/GenBank/DDBJ databases">
        <authorList>
            <person name="Varghese N."/>
            <person name="Submissions S."/>
        </authorList>
    </citation>
    <scope>NUCLEOTIDE SEQUENCE [LARGE SCALE GENOMIC DNA]</scope>
    <source>
        <strain evidence="2 3">LMG 18378</strain>
    </source>
</reference>
<evidence type="ECO:0000313" key="2">
    <source>
        <dbReference type="EMBL" id="SFC85000.1"/>
    </source>
</evidence>
<dbReference type="RefSeq" id="WP_074980452.1">
    <property type="nucleotide sequence ID" value="NZ_FOLS01000011.1"/>
</dbReference>
<name>A0AAQ1HN81_9PSED</name>
<organism evidence="2 3">
    <name type="scientific">Pseudomonas citronellolis</name>
    <dbReference type="NCBI Taxonomy" id="53408"/>
    <lineage>
        <taxon>Bacteria</taxon>
        <taxon>Pseudomonadati</taxon>
        <taxon>Pseudomonadota</taxon>
        <taxon>Gammaproteobacteria</taxon>
        <taxon>Pseudomonadales</taxon>
        <taxon>Pseudomonadaceae</taxon>
        <taxon>Pseudomonas</taxon>
    </lineage>
</organism>
<evidence type="ECO:0000256" key="1">
    <source>
        <dbReference type="SAM" id="Coils"/>
    </source>
</evidence>
<gene>
    <name evidence="2" type="ORF">SAMN05216577_111116</name>
</gene>
<comment type="caution">
    <text evidence="2">The sequence shown here is derived from an EMBL/GenBank/DDBJ whole genome shotgun (WGS) entry which is preliminary data.</text>
</comment>
<protein>
    <submittedName>
        <fullName evidence="2">Uncharacterized protein</fullName>
    </submittedName>
</protein>
<keyword evidence="3" id="KW-1185">Reference proteome</keyword>